<dbReference type="PANTHER" id="PTHR12203:SF80">
    <property type="entry name" value="GLYCOSYLTRANSFERASE"/>
    <property type="match status" value="1"/>
</dbReference>
<dbReference type="Gramene" id="QL08p049331:mrna">
    <property type="protein sequence ID" value="QL08p049331:mrna"/>
    <property type="gene ID" value="QL08p049331"/>
</dbReference>
<evidence type="ECO:0000259" key="1">
    <source>
        <dbReference type="SMART" id="SM00672"/>
    </source>
</evidence>
<dbReference type="InterPro" id="IPR051091">
    <property type="entry name" value="O-Glucosyltr/Glycosyltrsf_90"/>
</dbReference>
<dbReference type="Pfam" id="PF05686">
    <property type="entry name" value="Glyco_transf_90"/>
    <property type="match status" value="1"/>
</dbReference>
<reference evidence="2 3" key="1">
    <citation type="journal article" date="2016" name="G3 (Bethesda)">
        <title>First Draft Assembly and Annotation of the Genome of a California Endemic Oak Quercus lobata Nee (Fagaceae).</title>
        <authorList>
            <person name="Sork V.L."/>
            <person name="Fitz-Gibbon S.T."/>
            <person name="Puiu D."/>
            <person name="Crepeau M."/>
            <person name="Gugger P.F."/>
            <person name="Sherman R."/>
            <person name="Stevens K."/>
            <person name="Langley C.H."/>
            <person name="Pellegrini M."/>
            <person name="Salzberg S.L."/>
        </authorList>
    </citation>
    <scope>NUCLEOTIDE SEQUENCE [LARGE SCALE GENOMIC DNA]</scope>
    <source>
        <strain evidence="2 3">cv. SW786</strain>
    </source>
</reference>
<evidence type="ECO:0000313" key="2">
    <source>
        <dbReference type="EnsemblPlants" id="QL08p049331:mrna"/>
    </source>
</evidence>
<keyword evidence="3" id="KW-1185">Reference proteome</keyword>
<protein>
    <recommendedName>
        <fullName evidence="1">Glycosyl transferase CAP10 domain-containing protein</fullName>
    </recommendedName>
</protein>
<proteinExistence type="predicted"/>
<dbReference type="AlphaFoldDB" id="A0A7N2ME31"/>
<dbReference type="PANTHER" id="PTHR12203">
    <property type="entry name" value="KDEL LYS-ASP-GLU-LEU CONTAINING - RELATED"/>
    <property type="match status" value="1"/>
</dbReference>
<name>A0A7N2ME31_QUELO</name>
<reference evidence="2" key="2">
    <citation type="submission" date="2021-01" db="UniProtKB">
        <authorList>
            <consortium name="EnsemblPlants"/>
        </authorList>
    </citation>
    <scope>IDENTIFICATION</scope>
</reference>
<dbReference type="Proteomes" id="UP000594261">
    <property type="component" value="Chromosome 8"/>
</dbReference>
<dbReference type="EMBL" id="LRBV02000008">
    <property type="status" value="NOT_ANNOTATED_CDS"/>
    <property type="molecule type" value="Genomic_DNA"/>
</dbReference>
<dbReference type="InterPro" id="IPR006598">
    <property type="entry name" value="CAP10"/>
</dbReference>
<evidence type="ECO:0000313" key="3">
    <source>
        <dbReference type="Proteomes" id="UP000594261"/>
    </source>
</evidence>
<dbReference type="SMART" id="SM00672">
    <property type="entry name" value="CAP10"/>
    <property type="match status" value="1"/>
</dbReference>
<dbReference type="EnsemblPlants" id="QL08p049331:mrna">
    <property type="protein sequence ID" value="QL08p049331:mrna"/>
    <property type="gene ID" value="QL08p049331"/>
</dbReference>
<feature type="domain" description="Glycosyl transferase CAP10" evidence="1">
    <location>
        <begin position="1"/>
        <end position="120"/>
    </location>
</feature>
<dbReference type="InParanoid" id="A0A7N2ME31"/>
<dbReference type="OMA" id="AVEWGNY"/>
<organism evidence="2 3">
    <name type="scientific">Quercus lobata</name>
    <name type="common">Valley oak</name>
    <dbReference type="NCBI Taxonomy" id="97700"/>
    <lineage>
        <taxon>Eukaryota</taxon>
        <taxon>Viridiplantae</taxon>
        <taxon>Streptophyta</taxon>
        <taxon>Embryophyta</taxon>
        <taxon>Tracheophyta</taxon>
        <taxon>Spermatophyta</taxon>
        <taxon>Magnoliopsida</taxon>
        <taxon>eudicotyledons</taxon>
        <taxon>Gunneridae</taxon>
        <taxon>Pentapetalae</taxon>
        <taxon>rosids</taxon>
        <taxon>fabids</taxon>
        <taxon>Fagales</taxon>
        <taxon>Fagaceae</taxon>
        <taxon>Quercus</taxon>
    </lineage>
</organism>
<sequence length="129" mass="15142">MRRKYGSKDWEEESKQGFKNSKLEDQCTHRYKIYIEGKTWSVSEKYILACNSMTLLLMPQYHDFFTRSLVPMQHYWPIKITNNTCRDLKLAVEWGNYVTDKVNLSYSLPLLTQSNLTTCGHACVVSLFS</sequence>
<accession>A0A7N2ME31</accession>